<feature type="region of interest" description="Disordered" evidence="1">
    <location>
        <begin position="42"/>
        <end position="125"/>
    </location>
</feature>
<dbReference type="Gene3D" id="1.10.8.10">
    <property type="entry name" value="DNA helicase RuvA subunit, C-terminal domain"/>
    <property type="match status" value="1"/>
</dbReference>
<evidence type="ECO:0000259" key="3">
    <source>
        <dbReference type="PROSITE" id="PS51399"/>
    </source>
</evidence>
<protein>
    <submittedName>
        <fullName evidence="4">Protein tyrosine phosphatase shp1/cofactor for p97 atpase-mediated vesicle membrane fusion</fullName>
    </submittedName>
</protein>
<dbReference type="CDD" id="cd01770">
    <property type="entry name" value="UBX_UBXN2"/>
    <property type="match status" value="1"/>
</dbReference>
<feature type="region of interest" description="Disordered" evidence="1">
    <location>
        <begin position="243"/>
        <end position="312"/>
    </location>
</feature>
<dbReference type="PANTHER" id="PTHR23333:SF20">
    <property type="entry name" value="NSFL1 COFACTOR P47"/>
    <property type="match status" value="1"/>
</dbReference>
<dbReference type="Pfam" id="PF14555">
    <property type="entry name" value="UBA_4"/>
    <property type="match status" value="1"/>
</dbReference>
<dbReference type="Pfam" id="PF08059">
    <property type="entry name" value="SEP"/>
    <property type="match status" value="1"/>
</dbReference>
<dbReference type="SMART" id="SM00166">
    <property type="entry name" value="UBX"/>
    <property type="match status" value="1"/>
</dbReference>
<evidence type="ECO:0000259" key="2">
    <source>
        <dbReference type="PROSITE" id="PS50033"/>
    </source>
</evidence>
<organism evidence="4">
    <name type="scientific">Nyssomyia neivai</name>
    <dbReference type="NCBI Taxonomy" id="330878"/>
    <lineage>
        <taxon>Eukaryota</taxon>
        <taxon>Metazoa</taxon>
        <taxon>Ecdysozoa</taxon>
        <taxon>Arthropoda</taxon>
        <taxon>Hexapoda</taxon>
        <taxon>Insecta</taxon>
        <taxon>Pterygota</taxon>
        <taxon>Neoptera</taxon>
        <taxon>Endopterygota</taxon>
        <taxon>Diptera</taxon>
        <taxon>Nematocera</taxon>
        <taxon>Psychodoidea</taxon>
        <taxon>Psychodidae</taxon>
        <taxon>Nyssomyia</taxon>
    </lineage>
</organism>
<dbReference type="Gene3D" id="3.30.420.210">
    <property type="entry name" value="SEP domain"/>
    <property type="match status" value="1"/>
</dbReference>
<dbReference type="GO" id="GO:0000045">
    <property type="term" value="P:autophagosome assembly"/>
    <property type="evidence" value="ECO:0007669"/>
    <property type="project" value="TreeGrafter"/>
</dbReference>
<name>A0A1L8DXM1_9DIPT</name>
<dbReference type="Pfam" id="PF00789">
    <property type="entry name" value="UBX"/>
    <property type="match status" value="1"/>
</dbReference>
<dbReference type="GO" id="GO:0031468">
    <property type="term" value="P:nuclear membrane reassembly"/>
    <property type="evidence" value="ECO:0007669"/>
    <property type="project" value="TreeGrafter"/>
</dbReference>
<dbReference type="AlphaFoldDB" id="A0A1L8DXM1"/>
<dbReference type="GO" id="GO:0007030">
    <property type="term" value="P:Golgi organization"/>
    <property type="evidence" value="ECO:0007669"/>
    <property type="project" value="TreeGrafter"/>
</dbReference>
<dbReference type="SUPFAM" id="SSF46934">
    <property type="entry name" value="UBA-like"/>
    <property type="match status" value="1"/>
</dbReference>
<evidence type="ECO:0000256" key="1">
    <source>
        <dbReference type="SAM" id="MobiDB-lite"/>
    </source>
</evidence>
<dbReference type="InterPro" id="IPR009060">
    <property type="entry name" value="UBA-like_sf"/>
</dbReference>
<dbReference type="SMART" id="SM00553">
    <property type="entry name" value="SEP"/>
    <property type="match status" value="1"/>
</dbReference>
<dbReference type="GO" id="GO:0005634">
    <property type="term" value="C:nucleus"/>
    <property type="evidence" value="ECO:0007669"/>
    <property type="project" value="TreeGrafter"/>
</dbReference>
<dbReference type="SUPFAM" id="SSF54236">
    <property type="entry name" value="Ubiquitin-like"/>
    <property type="match status" value="1"/>
</dbReference>
<accession>A0A1L8DXM1</accession>
<dbReference type="InterPro" id="IPR012989">
    <property type="entry name" value="SEP_domain"/>
</dbReference>
<dbReference type="InterPro" id="IPR029071">
    <property type="entry name" value="Ubiquitin-like_domsf"/>
</dbReference>
<dbReference type="Gene3D" id="3.10.20.90">
    <property type="entry name" value="Phosphatidylinositol 3-kinase Catalytic Subunit, Chain A, domain 1"/>
    <property type="match status" value="1"/>
</dbReference>
<feature type="compositionally biased region" description="Polar residues" evidence="1">
    <location>
        <begin position="84"/>
        <end position="96"/>
    </location>
</feature>
<proteinExistence type="predicted"/>
<evidence type="ECO:0000313" key="4">
    <source>
        <dbReference type="EMBL" id="JAV11142.1"/>
    </source>
</evidence>
<dbReference type="EMBL" id="GFDF01002942">
    <property type="protein sequence ID" value="JAV11142.1"/>
    <property type="molecule type" value="Transcribed_RNA"/>
</dbReference>
<feature type="domain" description="UBX" evidence="2">
    <location>
        <begin position="313"/>
        <end position="390"/>
    </location>
</feature>
<reference evidence="4" key="1">
    <citation type="submission" date="2016-12" db="EMBL/GenBank/DDBJ databases">
        <title>An insight into the sialome and mialome of the sand fly, Nyssomyia neivai.</title>
        <authorList>
            <person name="Sebastian V."/>
            <person name="Goulart T.M."/>
            <person name="Oliveira W."/>
            <person name="Calvo E."/>
            <person name="Oliveira L.F."/>
            <person name="Pinto M.C."/>
            <person name="Rosselino A.M."/>
            <person name="Ribeiro J.M."/>
        </authorList>
    </citation>
    <scope>NUCLEOTIDE SEQUENCE</scope>
</reference>
<dbReference type="FunFam" id="1.10.8.10:FF:000020">
    <property type="entry name" value="NSFL1 (p97) cofactor (p47)"/>
    <property type="match status" value="1"/>
</dbReference>
<dbReference type="CDD" id="cd14348">
    <property type="entry name" value="UBA_p47"/>
    <property type="match status" value="1"/>
</dbReference>
<feature type="domain" description="SEP" evidence="3">
    <location>
        <begin position="188"/>
        <end position="252"/>
    </location>
</feature>
<dbReference type="PROSITE" id="PS50033">
    <property type="entry name" value="UBX"/>
    <property type="match status" value="1"/>
</dbReference>
<dbReference type="InterPro" id="IPR036241">
    <property type="entry name" value="NSFL1C_SEP_dom_sf"/>
</dbReference>
<dbReference type="SUPFAM" id="SSF102848">
    <property type="entry name" value="NSFL1 (p97 ATPase) cofactor p47, SEP domain"/>
    <property type="match status" value="1"/>
</dbReference>
<dbReference type="PROSITE" id="PS51399">
    <property type="entry name" value="SEP"/>
    <property type="match status" value="1"/>
</dbReference>
<dbReference type="GO" id="GO:0043161">
    <property type="term" value="P:proteasome-mediated ubiquitin-dependent protein catabolic process"/>
    <property type="evidence" value="ECO:0007669"/>
    <property type="project" value="TreeGrafter"/>
</dbReference>
<dbReference type="GO" id="GO:0043130">
    <property type="term" value="F:ubiquitin binding"/>
    <property type="evidence" value="ECO:0007669"/>
    <property type="project" value="TreeGrafter"/>
</dbReference>
<dbReference type="FunFam" id="3.30.420.210:FF:000002">
    <property type="entry name" value="UBX domain-containing protein 1"/>
    <property type="match status" value="1"/>
</dbReference>
<dbReference type="PANTHER" id="PTHR23333">
    <property type="entry name" value="UBX DOMAIN CONTAINING PROTEIN"/>
    <property type="match status" value="1"/>
</dbReference>
<sequence length="392" mass="42965">MSDQEELISQFKDVTGVSEEQARFHLEAANWTLQIALTSYYEGDHDNDGAPVEVIQDSDDENEAVGGAAAQQPDSQKKDKKFKTSSNVMTLRAMSSSDEDEEQGQAFYAGGSDRSGQQVLGPPKRNPIRDYVSEVFRSAQESGAEVIDPQASNSSAPEIFSGTGYRLGMTNDDHTALPSGRPNRPQNIEPLVLRLWREGFSINDGELRLYEDPANKEFMASMTRGEIPNELKKLGGTTVHVNLEDHRHEEFKKPKKRVSVFSGQGHTLGSPAPNMAETTALQMDSASSTSGPSNEASQEDNEKRASEELNVDASLPTTMIQVRLADGTRLATRFNHTNTVGDIRRYITTARPQYAHQAFALLTTFPSKELNDSSATIEGAGLLSAAILQRLK</sequence>
<dbReference type="GO" id="GO:0005829">
    <property type="term" value="C:cytosol"/>
    <property type="evidence" value="ECO:0007669"/>
    <property type="project" value="TreeGrafter"/>
</dbReference>
<dbReference type="GO" id="GO:0061025">
    <property type="term" value="P:membrane fusion"/>
    <property type="evidence" value="ECO:0007669"/>
    <property type="project" value="TreeGrafter"/>
</dbReference>
<dbReference type="InterPro" id="IPR001012">
    <property type="entry name" value="UBX_dom"/>
</dbReference>
<feature type="compositionally biased region" description="Polar residues" evidence="1">
    <location>
        <begin position="276"/>
        <end position="296"/>
    </location>
</feature>
<feature type="compositionally biased region" description="Basic and acidic residues" evidence="1">
    <location>
        <begin position="243"/>
        <end position="252"/>
    </location>
</feature>